<dbReference type="SMART" id="SM00894">
    <property type="entry name" value="Excalibur"/>
    <property type="match status" value="1"/>
</dbReference>
<keyword evidence="2" id="KW-0812">Transmembrane</keyword>
<evidence type="ECO:0000313" key="4">
    <source>
        <dbReference type="EMBL" id="SKC81582.1"/>
    </source>
</evidence>
<feature type="compositionally biased region" description="Low complexity" evidence="1">
    <location>
        <begin position="158"/>
        <end position="170"/>
    </location>
</feature>
<feature type="region of interest" description="Disordered" evidence="1">
    <location>
        <begin position="240"/>
        <end position="296"/>
    </location>
</feature>
<proteinExistence type="predicted"/>
<evidence type="ECO:0000259" key="3">
    <source>
        <dbReference type="SMART" id="SM00894"/>
    </source>
</evidence>
<dbReference type="InterPro" id="IPR008613">
    <property type="entry name" value="Excalibur_Ca-bd_domain"/>
</dbReference>
<feature type="transmembrane region" description="Helical" evidence="2">
    <location>
        <begin position="183"/>
        <end position="205"/>
    </location>
</feature>
<name>A0A1T5M043_9MICO</name>
<reference evidence="4 5" key="1">
    <citation type="submission" date="2017-02" db="EMBL/GenBank/DDBJ databases">
        <authorList>
            <person name="Peterson S.W."/>
        </authorList>
    </citation>
    <scope>NUCLEOTIDE SEQUENCE [LARGE SCALE GENOMIC DNA]</scope>
    <source>
        <strain evidence="4 5">DSM 21481</strain>
    </source>
</reference>
<protein>
    <submittedName>
        <fullName evidence="4">Excalibur calcium-binding domain-containing protein</fullName>
    </submittedName>
</protein>
<feature type="region of interest" description="Disordered" evidence="1">
    <location>
        <begin position="146"/>
        <end position="179"/>
    </location>
</feature>
<dbReference type="AlphaFoldDB" id="A0A1T5M043"/>
<feature type="compositionally biased region" description="Basic and acidic residues" evidence="1">
    <location>
        <begin position="146"/>
        <end position="157"/>
    </location>
</feature>
<evidence type="ECO:0000256" key="2">
    <source>
        <dbReference type="SAM" id="Phobius"/>
    </source>
</evidence>
<dbReference type="EMBL" id="FUZQ01000008">
    <property type="protein sequence ID" value="SKC81582.1"/>
    <property type="molecule type" value="Genomic_DNA"/>
</dbReference>
<gene>
    <name evidence="4" type="ORF">SAMN04324258_4258</name>
</gene>
<feature type="compositionally biased region" description="Low complexity" evidence="1">
    <location>
        <begin position="266"/>
        <end position="293"/>
    </location>
</feature>
<feature type="compositionally biased region" description="Basic and acidic residues" evidence="1">
    <location>
        <begin position="244"/>
        <end position="265"/>
    </location>
</feature>
<keyword evidence="2" id="KW-1133">Transmembrane helix</keyword>
<dbReference type="OrthoDB" id="4868490at2"/>
<keyword evidence="5" id="KW-1185">Reference proteome</keyword>
<evidence type="ECO:0000313" key="5">
    <source>
        <dbReference type="Proteomes" id="UP000189777"/>
    </source>
</evidence>
<dbReference type="STRING" id="526729.SAMN04324258_4258"/>
<sequence length="337" mass="34957">MAVRFNPPPGWQVPPGFRPDAGWVPDPAWPPAPQGWDYWVDDTTAPRRARPESPVEATTVMAPVRAAAVAPAPAAATTVTAMPPLPPSAPTATFGAPVATVTTPPPPPPAAIPAPGPAGGHLAQADDRGAVSTVSAALRTVGDRIRTSSGRRAERLAADAAAETTGTRTRSGARGRGGRGGPLIAGVAAACLALGCILGVTISMMRSSDAAQDLVDAGRKEATAQQLKVEAQQAQEDLAAQKADVQKREQALKEREKAAEAKEAELASQQKAFQDQQTQQQQQQEEQQQQQQQDPAWFFLDCNAARAAGAAPIQNGQPAYRGALDANGNGIACEAGE</sequence>
<accession>A0A1T5M043</accession>
<organism evidence="4 5">
    <name type="scientific">Krasilnikoviella flava</name>
    <dbReference type="NCBI Taxonomy" id="526729"/>
    <lineage>
        <taxon>Bacteria</taxon>
        <taxon>Bacillati</taxon>
        <taxon>Actinomycetota</taxon>
        <taxon>Actinomycetes</taxon>
        <taxon>Micrococcales</taxon>
        <taxon>Promicromonosporaceae</taxon>
        <taxon>Krasilnikoviella</taxon>
    </lineage>
</organism>
<feature type="domain" description="Excalibur calcium-binding" evidence="3">
    <location>
        <begin position="298"/>
        <end position="334"/>
    </location>
</feature>
<dbReference type="RefSeq" id="WP_079576580.1">
    <property type="nucleotide sequence ID" value="NZ_FUZQ01000008.1"/>
</dbReference>
<dbReference type="Pfam" id="PF05901">
    <property type="entry name" value="Excalibur"/>
    <property type="match status" value="1"/>
</dbReference>
<evidence type="ECO:0000256" key="1">
    <source>
        <dbReference type="SAM" id="MobiDB-lite"/>
    </source>
</evidence>
<dbReference type="Proteomes" id="UP000189777">
    <property type="component" value="Unassembled WGS sequence"/>
</dbReference>
<keyword evidence="2" id="KW-0472">Membrane</keyword>